<feature type="region of interest" description="Disordered" evidence="1">
    <location>
        <begin position="297"/>
        <end position="342"/>
    </location>
</feature>
<feature type="compositionally biased region" description="Basic residues" evidence="1">
    <location>
        <begin position="310"/>
        <end position="322"/>
    </location>
</feature>
<feature type="region of interest" description="Disordered" evidence="1">
    <location>
        <begin position="367"/>
        <end position="387"/>
    </location>
</feature>
<keyword evidence="2" id="KW-0732">Signal</keyword>
<name>A0ABZ2C3E3_9PROT</name>
<feature type="chain" id="PRO_5046842592" evidence="2">
    <location>
        <begin position="25"/>
        <end position="562"/>
    </location>
</feature>
<feature type="signal peptide" evidence="2">
    <location>
        <begin position="1"/>
        <end position="24"/>
    </location>
</feature>
<proteinExistence type="predicted"/>
<sequence length="562" mass="65135">MMLKYVYKAILLSTVCVFSDFSLSAMERSSDQEEKKSGNENHTFTFKMPVTQRELELTGWLQPESSLENKKEHVFLPFIGESMEDVIAEIDEYLEQHIVMKTKMMEELQSILDLSQTNFKKAQQKFEKLTGIQLLSDEETHQITGFSSKDKLRVDLSLKKDLKHYASTLRDTHKSPLIYNATTFRRDLYDHLSETDFKLPRNEVGASLISAYANEEKKMYEDALGKLAAEGKLTPIVRKLYKDEVSFYHVLLAKIGPYWWGRDSVDSEGLRVEVIRQNDEYKVRSIEAKIKKEQEELEKKKLQKTSSKNSKQKKNSGKKKPSQKPVPEKMSLQESKEEIKEEIQINPVEKTLTSDVAFNQIKDFPKSISSEKMQENINSKPLPQEKDSVTITFSEEEDFNFDPKANHENYDKQKKELIKEKTKSKETSSLLQFETDHIKAKSRSFFKSVFDNKSEIEWDSLKNLVRTSFNGKIYGTSGSSRQFAFFLKFTLGHKIEFISEDEFNKLRKSKAFKVERRVVHTEAPHSRGASTKGQTRFLYPALKVHLQESLKKIGITPESLGW</sequence>
<organism evidence="3 4">
    <name type="scientific">Candidatus Bealeia paramacronuclearis</name>
    <dbReference type="NCBI Taxonomy" id="1921001"/>
    <lineage>
        <taxon>Bacteria</taxon>
        <taxon>Pseudomonadati</taxon>
        <taxon>Pseudomonadota</taxon>
        <taxon>Alphaproteobacteria</taxon>
        <taxon>Holosporales</taxon>
        <taxon>Holosporaceae</taxon>
        <taxon>Candidatus Bealeia</taxon>
    </lineage>
</organism>
<keyword evidence="4" id="KW-1185">Reference proteome</keyword>
<feature type="compositionally biased region" description="Polar residues" evidence="1">
    <location>
        <begin position="367"/>
        <end position="381"/>
    </location>
</feature>
<evidence type="ECO:0000313" key="4">
    <source>
        <dbReference type="Proteomes" id="UP001330434"/>
    </source>
</evidence>
<evidence type="ECO:0000313" key="3">
    <source>
        <dbReference type="EMBL" id="WVX66290.1"/>
    </source>
</evidence>
<dbReference type="Proteomes" id="UP001330434">
    <property type="component" value="Chromosome"/>
</dbReference>
<dbReference type="EMBL" id="CP133270">
    <property type="protein sequence ID" value="WVX66290.1"/>
    <property type="molecule type" value="Genomic_DNA"/>
</dbReference>
<dbReference type="RefSeq" id="WP_331255173.1">
    <property type="nucleotide sequence ID" value="NZ_CP133270.1"/>
</dbReference>
<accession>A0ABZ2C3E3</accession>
<evidence type="ECO:0000256" key="1">
    <source>
        <dbReference type="SAM" id="MobiDB-lite"/>
    </source>
</evidence>
<gene>
    <name evidence="3" type="ORF">Bealeia1_00466</name>
</gene>
<evidence type="ECO:0000256" key="2">
    <source>
        <dbReference type="SAM" id="SignalP"/>
    </source>
</evidence>
<protein>
    <submittedName>
        <fullName evidence="3">Uncharacterized protein</fullName>
    </submittedName>
</protein>
<reference evidence="3 4" key="1">
    <citation type="journal article" date="2024" name="Environ. Microbiol.">
        <title>Novel evolutionary insights on the interactions of the Holosporales (Alphaproteobacteria) with eukaryotic hosts from comparative genomics.</title>
        <authorList>
            <person name="Giovannini M."/>
            <person name="Petroni G."/>
            <person name="Castelli M."/>
        </authorList>
    </citation>
    <scope>NUCLEOTIDE SEQUENCE [LARGE SCALE GENOMIC DNA]</scope>
    <source>
        <strain evidence="3 4">US_Bl 15I1</strain>
    </source>
</reference>